<keyword evidence="3" id="KW-1185">Reference proteome</keyword>
<gene>
    <name evidence="2" type="primary">rhno1</name>
</gene>
<name>A0A672Y5M7_9TELE</name>
<dbReference type="Pfam" id="PF15319">
    <property type="entry name" value="RHINO"/>
    <property type="match status" value="1"/>
</dbReference>
<dbReference type="GeneID" id="115430571"/>
<sequence>MPRKTTKTEKPPLLFLEPPVRGARIQNVPDVRAALNPKDYFTDTKETRNESVRNSWVIPQFDASVAAAPPLRRGRRKCHSVSIFDSCSQLSRKNSACKFPSLSFETRPKVQGHHPKHTRRKKVIESAASDGDNQPQGSGQIKNTVGCVQSLDTPKRPLASVRKRNAQRLCDEPDALNRCSDQCETPSIQVAERGRNAADSGSTPVLNESTDVSSFGPPPDVVTPKVIQEENYPSSTALHMLLFPPRTPPCTNPPDILVADTPERDYGVKVTWKRRRGLMLLLKERGHLSDSDVIIHY</sequence>
<dbReference type="GO" id="GO:0000077">
    <property type="term" value="P:DNA damage checkpoint signaling"/>
    <property type="evidence" value="ECO:0007669"/>
    <property type="project" value="InterPro"/>
</dbReference>
<dbReference type="OrthoDB" id="9942438at2759"/>
<dbReference type="CTD" id="83695"/>
<feature type="region of interest" description="Disordered" evidence="1">
    <location>
        <begin position="126"/>
        <end position="149"/>
    </location>
</feature>
<proteinExistence type="predicted"/>
<dbReference type="GO" id="GO:0071479">
    <property type="term" value="P:cellular response to ionizing radiation"/>
    <property type="evidence" value="ECO:0007669"/>
    <property type="project" value="InterPro"/>
</dbReference>
<dbReference type="Ensembl" id="ENSSORT00005001857.1">
    <property type="protein sequence ID" value="ENSSORP00005001802.1"/>
    <property type="gene ID" value="ENSSORG00005001127.1"/>
</dbReference>
<evidence type="ECO:0000256" key="1">
    <source>
        <dbReference type="SAM" id="MobiDB-lite"/>
    </source>
</evidence>
<dbReference type="GO" id="GO:0005634">
    <property type="term" value="C:nucleus"/>
    <property type="evidence" value="ECO:0007669"/>
    <property type="project" value="InterPro"/>
</dbReference>
<evidence type="ECO:0000313" key="2">
    <source>
        <dbReference type="Ensembl" id="ENSSORP00005001802.1"/>
    </source>
</evidence>
<reference evidence="2" key="1">
    <citation type="submission" date="2019-06" db="EMBL/GenBank/DDBJ databases">
        <authorList>
            <consortium name="Wellcome Sanger Institute Data Sharing"/>
        </authorList>
    </citation>
    <scope>NUCLEOTIDE SEQUENCE [LARGE SCALE GENOMIC DNA]</scope>
</reference>
<dbReference type="PANTHER" id="PTHR35541:SF1">
    <property type="entry name" value="RAD9, HUS1, RAD1-INTERACTING NUCLEAR ORPHAN PROTEIN 1"/>
    <property type="match status" value="1"/>
</dbReference>
<dbReference type="InParanoid" id="A0A672Y5M7"/>
<dbReference type="FunCoup" id="A0A672Y5M7">
    <property type="interactions" value="996"/>
</dbReference>
<dbReference type="InterPro" id="IPR029293">
    <property type="entry name" value="RHNO1"/>
</dbReference>
<feature type="compositionally biased region" description="Polar residues" evidence="1">
    <location>
        <begin position="199"/>
        <end position="213"/>
    </location>
</feature>
<protein>
    <submittedName>
        <fullName evidence="2">Uncharacterized protein</fullName>
    </submittedName>
</protein>
<evidence type="ECO:0000313" key="3">
    <source>
        <dbReference type="Proteomes" id="UP000472271"/>
    </source>
</evidence>
<feature type="region of interest" description="Disordered" evidence="1">
    <location>
        <begin position="193"/>
        <end position="221"/>
    </location>
</feature>
<feature type="compositionally biased region" description="Polar residues" evidence="1">
    <location>
        <begin position="131"/>
        <end position="149"/>
    </location>
</feature>
<reference evidence="2" key="3">
    <citation type="submission" date="2025-09" db="UniProtKB">
        <authorList>
            <consortium name="Ensembl"/>
        </authorList>
    </citation>
    <scope>IDENTIFICATION</scope>
</reference>
<accession>A0A672Y5M7</accession>
<dbReference type="Proteomes" id="UP000472271">
    <property type="component" value="Chromosome 12"/>
</dbReference>
<dbReference type="GO" id="GO:0005694">
    <property type="term" value="C:chromosome"/>
    <property type="evidence" value="ECO:0007669"/>
    <property type="project" value="TreeGrafter"/>
</dbReference>
<dbReference type="GO" id="GO:0000725">
    <property type="term" value="P:recombinational repair"/>
    <property type="evidence" value="ECO:0007669"/>
    <property type="project" value="TreeGrafter"/>
</dbReference>
<organism evidence="2 3">
    <name type="scientific">Sphaeramia orbicularis</name>
    <name type="common">orbiculate cardinalfish</name>
    <dbReference type="NCBI Taxonomy" id="375764"/>
    <lineage>
        <taxon>Eukaryota</taxon>
        <taxon>Metazoa</taxon>
        <taxon>Chordata</taxon>
        <taxon>Craniata</taxon>
        <taxon>Vertebrata</taxon>
        <taxon>Euteleostomi</taxon>
        <taxon>Actinopterygii</taxon>
        <taxon>Neopterygii</taxon>
        <taxon>Teleostei</taxon>
        <taxon>Neoteleostei</taxon>
        <taxon>Acanthomorphata</taxon>
        <taxon>Gobiaria</taxon>
        <taxon>Kurtiformes</taxon>
        <taxon>Apogonoidei</taxon>
        <taxon>Apogonidae</taxon>
        <taxon>Apogoninae</taxon>
        <taxon>Sphaeramia</taxon>
    </lineage>
</organism>
<dbReference type="PANTHER" id="PTHR35541">
    <property type="entry name" value="RAD9, HUS1, RAD1-INTERACTING NUCLEAR ORPHAN PROTEIN 1"/>
    <property type="match status" value="1"/>
</dbReference>
<reference evidence="2" key="2">
    <citation type="submission" date="2025-08" db="UniProtKB">
        <authorList>
            <consortium name="Ensembl"/>
        </authorList>
    </citation>
    <scope>IDENTIFICATION</scope>
</reference>
<dbReference type="AlphaFoldDB" id="A0A672Y5M7"/>
<dbReference type="RefSeq" id="XP_030006521.1">
    <property type="nucleotide sequence ID" value="XM_030150661.1"/>
</dbReference>